<organism evidence="8 9">
    <name type="scientific">Zygosaccharomyces rouxii</name>
    <dbReference type="NCBI Taxonomy" id="4956"/>
    <lineage>
        <taxon>Eukaryota</taxon>
        <taxon>Fungi</taxon>
        <taxon>Dikarya</taxon>
        <taxon>Ascomycota</taxon>
        <taxon>Saccharomycotina</taxon>
        <taxon>Saccharomycetes</taxon>
        <taxon>Saccharomycetales</taxon>
        <taxon>Saccharomycetaceae</taxon>
        <taxon>Zygosaccharomyces</taxon>
    </lineage>
</organism>
<sequence length="916" mass="105440">MLNFTGHTRRRNINLGNRSATTKQDLLIKAKQERDRRAQERENDGAVKVIQTHLRKYIACDYVIKHWNQGLTPEQEQEHIKHLLLAFGPRIYDHLDPQQVFNILQQSQPILASYPGLLGNIQLCRMLGSYEDDTLVAITLSAMNSKYKTDKEFMGGLISFLKHTRFLSIAACNQLCEVLSVWGLNQTDALLPLFELNSSEASFDSPILHFYQCLGSLNILPKITNPTSILLENLAYIYATGSRSDDLIYCMASCFRDIVHSPVSPQLQESFTKLYEKSFIDKLAGMVEEDQHEEIDSGTIVNFMQSAPEENFKNSILMTLLSRPLFFKKLFQDVQGTTLDSNSLHLSASYSIFIKLLEMHLMISTDHELLSENSGFTIQQLVTFTTYLKDFVFNSLWNSTADVKSEIVDETLSLLHKIYLRDSRLHFCSTKANPDYWSNKDQEFLNVGIFKYIEDYERLYRDFAERREEMYTNDEDQAVVDEMSSIKFKILDQLSTSFKHTVPTRQFRKLQILIKTPFFIPFEQRVDLFYAFIALDKQRLMLDEDSTIMNMFMPWGMPGMGRQSATISREHMLEDACNAFNSIGERFKAKLAVTFVNEFGPEVGIDGGGITKEFLTSVSDEGFHSDKYELFQTNDNYELYPSTSVDSQQLRYLWFLGKVLGKCLYDHVLVDVTFADFFLKKLLNYSTRFTSSIDDMCSLDPTLYSNLVKLLSMSAEEISFLDLTFEITTDNGPVELIPNGSKTKVQKETVLYYIVKVSDYKLNRSLFKQVFNFHGGMSMIIAPHWMEMFNSVELQMLISGKGKDVDLQDLKSNTEYGGFSQTDPTIRHFWQILEEFDREERFSFIKFVTSVPRAPLQGFKSLEPKFGIRNAGSELERLPTASTCVNLLKLPDYRDKELLKKKLLYAINSGARFDLS</sequence>
<dbReference type="GO" id="GO:0061630">
    <property type="term" value="F:ubiquitin protein ligase activity"/>
    <property type="evidence" value="ECO:0007669"/>
    <property type="project" value="UniProtKB-EC"/>
</dbReference>
<dbReference type="Gene3D" id="3.90.1750.10">
    <property type="entry name" value="Hect, E3 ligase catalytic domains"/>
    <property type="match status" value="1"/>
</dbReference>
<evidence type="ECO:0000313" key="9">
    <source>
        <dbReference type="Proteomes" id="UP000187013"/>
    </source>
</evidence>
<feature type="domain" description="HECT" evidence="7">
    <location>
        <begin position="587"/>
        <end position="916"/>
    </location>
</feature>
<dbReference type="InterPro" id="IPR044611">
    <property type="entry name" value="E3A/B/C-like"/>
</dbReference>
<dbReference type="SUPFAM" id="SSF56204">
    <property type="entry name" value="Hect, E3 ligase catalytic domain"/>
    <property type="match status" value="1"/>
</dbReference>
<evidence type="ECO:0000256" key="2">
    <source>
        <dbReference type="ARBA" id="ARBA00004906"/>
    </source>
</evidence>
<dbReference type="OrthoDB" id="8068875at2759"/>
<dbReference type="PROSITE" id="PS50237">
    <property type="entry name" value="HECT"/>
    <property type="match status" value="1"/>
</dbReference>
<feature type="active site" description="Glycyl thioester intermediate" evidence="6">
    <location>
        <position position="884"/>
    </location>
</feature>
<dbReference type="CDD" id="cd00078">
    <property type="entry name" value="HECTc"/>
    <property type="match status" value="1"/>
</dbReference>
<keyword evidence="5 6" id="KW-0833">Ubl conjugation pathway</keyword>
<accession>A0A1Q3A7P5</accession>
<evidence type="ECO:0000256" key="1">
    <source>
        <dbReference type="ARBA" id="ARBA00000885"/>
    </source>
</evidence>
<gene>
    <name evidence="8" type="ORF">ZYGR_0AF02160</name>
</gene>
<dbReference type="EC" id="2.3.2.26" evidence="3"/>
<dbReference type="Gene3D" id="3.30.2160.10">
    <property type="entry name" value="Hect, E3 ligase catalytic domain"/>
    <property type="match status" value="1"/>
</dbReference>
<dbReference type="InterPro" id="IPR000569">
    <property type="entry name" value="HECT_dom"/>
</dbReference>
<dbReference type="Gene3D" id="3.30.2410.10">
    <property type="entry name" value="Hect, E3 ligase catalytic domain"/>
    <property type="match status" value="1"/>
</dbReference>
<dbReference type="EMBL" id="BDGX01000032">
    <property type="protein sequence ID" value="GAV51745.1"/>
    <property type="molecule type" value="Genomic_DNA"/>
</dbReference>
<keyword evidence="4" id="KW-0808">Transferase</keyword>
<protein>
    <recommendedName>
        <fullName evidence="3">HECT-type E3 ubiquitin transferase</fullName>
        <ecNumber evidence="3">2.3.2.26</ecNumber>
    </recommendedName>
</protein>
<comment type="pathway">
    <text evidence="2">Protein modification; protein ubiquitination.</text>
</comment>
<evidence type="ECO:0000259" key="7">
    <source>
        <dbReference type="PROSITE" id="PS50237"/>
    </source>
</evidence>
<comment type="catalytic activity">
    <reaction evidence="1">
        <text>S-ubiquitinyl-[E2 ubiquitin-conjugating enzyme]-L-cysteine + [acceptor protein]-L-lysine = [E2 ubiquitin-conjugating enzyme]-L-cysteine + N(6)-ubiquitinyl-[acceptor protein]-L-lysine.</text>
        <dbReference type="EC" id="2.3.2.26"/>
    </reaction>
</comment>
<dbReference type="FunFam" id="3.30.2410.10:FF:000017">
    <property type="entry name" value="E3 ubiquitin-protein ligase UPL7"/>
    <property type="match status" value="1"/>
</dbReference>
<dbReference type="Proteomes" id="UP000187013">
    <property type="component" value="Unassembled WGS sequence"/>
</dbReference>
<dbReference type="AlphaFoldDB" id="A0A1Q3A7P5"/>
<dbReference type="GO" id="GO:0006511">
    <property type="term" value="P:ubiquitin-dependent protein catabolic process"/>
    <property type="evidence" value="ECO:0007669"/>
    <property type="project" value="TreeGrafter"/>
</dbReference>
<reference evidence="8 9" key="1">
    <citation type="submission" date="2016-08" db="EMBL/GenBank/DDBJ databases">
        <title>Draft genome sequence of allopolyploid Zygosaccharomyces rouxii.</title>
        <authorList>
            <person name="Watanabe J."/>
            <person name="Uehara K."/>
            <person name="Mogi Y."/>
            <person name="Tsukioka Y."/>
        </authorList>
    </citation>
    <scope>NUCLEOTIDE SEQUENCE [LARGE SCALE GENOMIC DNA]</scope>
    <source>
        <strain evidence="8 9">NBRC 110957</strain>
    </source>
</reference>
<dbReference type="SMART" id="SM00119">
    <property type="entry name" value="HECTc"/>
    <property type="match status" value="1"/>
</dbReference>
<evidence type="ECO:0000256" key="6">
    <source>
        <dbReference type="PROSITE-ProRule" id="PRU00104"/>
    </source>
</evidence>
<evidence type="ECO:0000256" key="4">
    <source>
        <dbReference type="ARBA" id="ARBA00022679"/>
    </source>
</evidence>
<evidence type="ECO:0000256" key="3">
    <source>
        <dbReference type="ARBA" id="ARBA00012485"/>
    </source>
</evidence>
<name>A0A1Q3A7P5_ZYGRO</name>
<evidence type="ECO:0000256" key="5">
    <source>
        <dbReference type="ARBA" id="ARBA00022786"/>
    </source>
</evidence>
<dbReference type="InterPro" id="IPR035983">
    <property type="entry name" value="Hect_E3_ubiquitin_ligase"/>
</dbReference>
<comment type="caution">
    <text evidence="8">The sequence shown here is derived from an EMBL/GenBank/DDBJ whole genome shotgun (WGS) entry which is preliminary data.</text>
</comment>
<proteinExistence type="predicted"/>
<dbReference type="Pfam" id="PF00632">
    <property type="entry name" value="HECT"/>
    <property type="match status" value="1"/>
</dbReference>
<evidence type="ECO:0000313" key="8">
    <source>
        <dbReference type="EMBL" id="GAV51745.1"/>
    </source>
</evidence>
<dbReference type="PANTHER" id="PTHR45700">
    <property type="entry name" value="UBIQUITIN-PROTEIN LIGASE E3C"/>
    <property type="match status" value="1"/>
</dbReference>
<dbReference type="GO" id="GO:0000209">
    <property type="term" value="P:protein polyubiquitination"/>
    <property type="evidence" value="ECO:0007669"/>
    <property type="project" value="InterPro"/>
</dbReference>
<dbReference type="PANTHER" id="PTHR45700:SF2">
    <property type="entry name" value="UBIQUITIN-PROTEIN LIGASE E3C"/>
    <property type="match status" value="1"/>
</dbReference>